<dbReference type="InterPro" id="IPR005631">
    <property type="entry name" value="SDH"/>
</dbReference>
<dbReference type="EMBL" id="BJZO01000130">
    <property type="protein sequence ID" value="GEO82921.1"/>
    <property type="molecule type" value="Genomic_DNA"/>
</dbReference>
<dbReference type="Gene3D" id="1.10.150.250">
    <property type="entry name" value="Flavinator of succinate dehydrogenase"/>
    <property type="match status" value="1"/>
</dbReference>
<dbReference type="GO" id="GO:0006099">
    <property type="term" value="P:tricarboxylic acid cycle"/>
    <property type="evidence" value="ECO:0007669"/>
    <property type="project" value="TreeGrafter"/>
</dbReference>
<dbReference type="SUPFAM" id="SSF109910">
    <property type="entry name" value="YgfY-like"/>
    <property type="match status" value="1"/>
</dbReference>
<protein>
    <recommendedName>
        <fullName evidence="2">FAD assembly factor SdhE</fullName>
    </recommendedName>
</protein>
<gene>
    <name evidence="4" type="ORF">ROR02_30520</name>
</gene>
<evidence type="ECO:0000313" key="4">
    <source>
        <dbReference type="EMBL" id="GEO82921.1"/>
    </source>
</evidence>
<reference evidence="4 5" key="1">
    <citation type="submission" date="2019-07" db="EMBL/GenBank/DDBJ databases">
        <title>Whole genome shotgun sequence of Rhodospirillum oryzae NBRC 107573.</title>
        <authorList>
            <person name="Hosoyama A."/>
            <person name="Uohara A."/>
            <person name="Ohji S."/>
            <person name="Ichikawa N."/>
        </authorList>
    </citation>
    <scope>NUCLEOTIDE SEQUENCE [LARGE SCALE GENOMIC DNA]</scope>
    <source>
        <strain evidence="4 5">NBRC 107573</strain>
    </source>
</reference>
<organism evidence="4 5">
    <name type="scientific">Pararhodospirillum oryzae</name>
    <dbReference type="NCBI Taxonomy" id="478448"/>
    <lineage>
        <taxon>Bacteria</taxon>
        <taxon>Pseudomonadati</taxon>
        <taxon>Pseudomonadota</taxon>
        <taxon>Alphaproteobacteria</taxon>
        <taxon>Rhodospirillales</taxon>
        <taxon>Rhodospirillaceae</taxon>
        <taxon>Pararhodospirillum</taxon>
    </lineage>
</organism>
<accession>A0A512HBV0</accession>
<sequence>MTDETPLDLRRKRLIYRSSYRGSKEADLFLGAFARARVPTMPDDQLDRFEALLEEHDPDIMDWILERQPMPEVYRNDVMALLQAFRLTP</sequence>
<name>A0A512HBV0_9PROT</name>
<comment type="similarity">
    <text evidence="1">Belongs to the SdhE FAD assembly factor family.</text>
</comment>
<dbReference type="RefSeq" id="WP_147164957.1">
    <property type="nucleotide sequence ID" value="NZ_BJZO01000130.1"/>
</dbReference>
<dbReference type="AlphaFoldDB" id="A0A512HBV0"/>
<evidence type="ECO:0000313" key="5">
    <source>
        <dbReference type="Proteomes" id="UP000321567"/>
    </source>
</evidence>
<dbReference type="Pfam" id="PF03937">
    <property type="entry name" value="Sdh5"/>
    <property type="match status" value="1"/>
</dbReference>
<evidence type="ECO:0000256" key="3">
    <source>
        <dbReference type="ARBA" id="ARBA00023186"/>
    </source>
</evidence>
<evidence type="ECO:0000256" key="2">
    <source>
        <dbReference type="ARBA" id="ARBA00019418"/>
    </source>
</evidence>
<dbReference type="PANTHER" id="PTHR12469">
    <property type="entry name" value="PROTEIN EMI5 HOMOLOG, MITOCHONDRIAL"/>
    <property type="match status" value="1"/>
</dbReference>
<comment type="caution">
    <text evidence="4">The sequence shown here is derived from an EMBL/GenBank/DDBJ whole genome shotgun (WGS) entry which is preliminary data.</text>
</comment>
<dbReference type="InterPro" id="IPR036714">
    <property type="entry name" value="SDH_sf"/>
</dbReference>
<evidence type="ECO:0000256" key="1">
    <source>
        <dbReference type="ARBA" id="ARBA00008571"/>
    </source>
</evidence>
<keyword evidence="3" id="KW-0143">Chaperone</keyword>
<proteinExistence type="inferred from homology"/>
<dbReference type="PANTHER" id="PTHR12469:SF2">
    <property type="entry name" value="SUCCINATE DEHYDROGENASE ASSEMBLY FACTOR 2, MITOCHONDRIAL"/>
    <property type="match status" value="1"/>
</dbReference>
<keyword evidence="5" id="KW-1185">Reference proteome</keyword>
<dbReference type="Proteomes" id="UP000321567">
    <property type="component" value="Unassembled WGS sequence"/>
</dbReference>
<dbReference type="FunFam" id="1.10.150.250:FF:000002">
    <property type="entry name" value="Succinate dehydrogenase assembly factor 2, mitochondrial"/>
    <property type="match status" value="1"/>
</dbReference>
<dbReference type="OrthoDB" id="9807264at2"/>